<organism evidence="3 4">
    <name type="scientific">Dyella jiangningensis</name>
    <dbReference type="NCBI Taxonomy" id="1379159"/>
    <lineage>
        <taxon>Bacteria</taxon>
        <taxon>Pseudomonadati</taxon>
        <taxon>Pseudomonadota</taxon>
        <taxon>Gammaproteobacteria</taxon>
        <taxon>Lysobacterales</taxon>
        <taxon>Rhodanobacteraceae</taxon>
        <taxon>Dyella</taxon>
    </lineage>
</organism>
<dbReference type="AlphaFoldDB" id="A0A328P308"/>
<comment type="caution">
    <text evidence="3">The sequence shown here is derived from an EMBL/GenBank/DDBJ whole genome shotgun (WGS) entry which is preliminary data.</text>
</comment>
<dbReference type="OrthoDB" id="190887at2"/>
<protein>
    <recommendedName>
        <fullName evidence="5">Porin</fullName>
    </recommendedName>
</protein>
<evidence type="ECO:0000313" key="3">
    <source>
        <dbReference type="EMBL" id="RAO76379.1"/>
    </source>
</evidence>
<accession>A0A328P308</accession>
<evidence type="ECO:0000256" key="2">
    <source>
        <dbReference type="SAM" id="SignalP"/>
    </source>
</evidence>
<gene>
    <name evidence="3" type="ORF">CA260_00075</name>
</gene>
<dbReference type="CDD" id="cd14686">
    <property type="entry name" value="bZIP"/>
    <property type="match status" value="1"/>
</dbReference>
<dbReference type="EMBL" id="NFZS01000001">
    <property type="protein sequence ID" value="RAO76379.1"/>
    <property type="molecule type" value="Genomic_DNA"/>
</dbReference>
<evidence type="ECO:0008006" key="5">
    <source>
        <dbReference type="Google" id="ProtNLM"/>
    </source>
</evidence>
<keyword evidence="4" id="KW-1185">Reference proteome</keyword>
<evidence type="ECO:0000256" key="1">
    <source>
        <dbReference type="SAM" id="Coils"/>
    </source>
</evidence>
<keyword evidence="2" id="KW-0732">Signal</keyword>
<evidence type="ECO:0000313" key="4">
    <source>
        <dbReference type="Proteomes" id="UP000248926"/>
    </source>
</evidence>
<feature type="coiled-coil region" evidence="1">
    <location>
        <begin position="36"/>
        <end position="73"/>
    </location>
</feature>
<sequence length="498" mass="53681">MTFPTTTRGSRLLAISIACALALPLGVHAQSTTKSSAKGNAREQQLEQRVNQLEQELAELKAMIQEQRQATTQAAQTAQQAQATATQAATTAQATSTKVEAVAPNGKPTFSTAPGMSVALHGFISASAFGQDKTFTYGNGQNAEIPAVPAAANKGSLSGVDVRNTRFWLDFTGAKFNENWGGGGRIEMDFFGGFNGTGAYSQQQPTPRLRQAYMDIANPSTGSTIRIGEQWDLMFPLDNTPTSLSHIAFPLGFGAGFVGWRYPGVVWMQDLNHGSDGPKWRLDVGAFSGNWNGPNPSGGTNTINYLTAGNANFRPQVEARLRVADKDWLAYFVAHYSSLNLKGVNGSFATPIKDKIDSYGYELGGQWKPGPWTFKGLIYSGNALGQIFGAMSQFGDIGEAGGYVQAGYNFTPKWSVNAFYSQANPSQSDVRRWVIGSSTTANGLLRTQQAALSLQYASGAYELGVEWMYDKLKYQPGVHGETQNINGNQVSLNGLYKF</sequence>
<dbReference type="SUPFAM" id="SSF56935">
    <property type="entry name" value="Porins"/>
    <property type="match status" value="1"/>
</dbReference>
<reference evidence="3 4" key="1">
    <citation type="journal article" date="2018" name="Genet. Mol. Biol.">
        <title>The genome sequence of Dyella jiangningensis FCAV SCS01 from a lignocellulose-decomposing microbial consortium metagenome reveals potential for biotechnological applications.</title>
        <authorList>
            <person name="Desiderato J.G."/>
            <person name="Alvarenga D.O."/>
            <person name="Constancio M.T.L."/>
            <person name="Alves L.M.C."/>
            <person name="Varani A.M."/>
        </authorList>
    </citation>
    <scope>NUCLEOTIDE SEQUENCE [LARGE SCALE GENOMIC DNA]</scope>
    <source>
        <strain evidence="3 4">FCAV SCS01</strain>
    </source>
</reference>
<keyword evidence="1" id="KW-0175">Coiled coil</keyword>
<feature type="chain" id="PRO_5016393689" description="Porin" evidence="2">
    <location>
        <begin position="30"/>
        <end position="498"/>
    </location>
</feature>
<dbReference type="RefSeq" id="WP_111980462.1">
    <property type="nucleotide sequence ID" value="NZ_NFZS01000001.1"/>
</dbReference>
<feature type="signal peptide" evidence="2">
    <location>
        <begin position="1"/>
        <end position="29"/>
    </location>
</feature>
<name>A0A328P308_9GAMM</name>
<proteinExistence type="predicted"/>
<dbReference type="Proteomes" id="UP000248926">
    <property type="component" value="Unassembled WGS sequence"/>
</dbReference>